<evidence type="ECO:0000313" key="2">
    <source>
        <dbReference type="EMBL" id="SHN36960.1"/>
    </source>
</evidence>
<evidence type="ECO:0008006" key="4">
    <source>
        <dbReference type="Google" id="ProtNLM"/>
    </source>
</evidence>
<keyword evidence="1" id="KW-0812">Transmembrane</keyword>
<protein>
    <recommendedName>
        <fullName evidence="4">YrhK-like protein</fullName>
    </recommendedName>
</protein>
<dbReference type="EMBL" id="FRCS01000005">
    <property type="protein sequence ID" value="SHN36960.1"/>
    <property type="molecule type" value="Genomic_DNA"/>
</dbReference>
<dbReference type="AlphaFoldDB" id="A0A1M7QYL3"/>
<evidence type="ECO:0000256" key="1">
    <source>
        <dbReference type="SAM" id="Phobius"/>
    </source>
</evidence>
<keyword evidence="1" id="KW-0472">Membrane</keyword>
<dbReference type="RefSeq" id="WP_073259123.1">
    <property type="nucleotide sequence ID" value="NZ_FRCS01000005.1"/>
</dbReference>
<dbReference type="Proteomes" id="UP000184440">
    <property type="component" value="Unassembled WGS sequence"/>
</dbReference>
<evidence type="ECO:0000313" key="3">
    <source>
        <dbReference type="Proteomes" id="UP000184440"/>
    </source>
</evidence>
<dbReference type="STRING" id="134849.SAMN05443668_105596"/>
<accession>A0A1M7QYL3</accession>
<keyword evidence="1" id="KW-1133">Transmembrane helix</keyword>
<feature type="transmembrane region" description="Helical" evidence="1">
    <location>
        <begin position="44"/>
        <end position="62"/>
    </location>
</feature>
<name>A0A1M7QYL3_9ACTN</name>
<keyword evidence="3" id="KW-1185">Reference proteome</keyword>
<reference evidence="2 3" key="1">
    <citation type="submission" date="2016-11" db="EMBL/GenBank/DDBJ databases">
        <authorList>
            <person name="Jaros S."/>
            <person name="Januszkiewicz K."/>
            <person name="Wedrychowicz H."/>
        </authorList>
    </citation>
    <scope>NUCLEOTIDE SEQUENCE [LARGE SCALE GENOMIC DNA]</scope>
    <source>
        <strain evidence="2 3">DSM 46144</strain>
    </source>
</reference>
<organism evidence="2 3">
    <name type="scientific">Cryptosporangium aurantiacum</name>
    <dbReference type="NCBI Taxonomy" id="134849"/>
    <lineage>
        <taxon>Bacteria</taxon>
        <taxon>Bacillati</taxon>
        <taxon>Actinomycetota</taxon>
        <taxon>Actinomycetes</taxon>
        <taxon>Cryptosporangiales</taxon>
        <taxon>Cryptosporangiaceae</taxon>
        <taxon>Cryptosporangium</taxon>
    </lineage>
</organism>
<dbReference type="OrthoDB" id="244933at2"/>
<sequence length="111" mass="11755">MNSATDGAAFQRAMAASFALGAACFLVGPAPGYVDLVGATADAITFFVGSVFFTIGGALQTWQAAARRHRADEVVAVLQSAGTLFFNLSTFRAMQTVLADSNYDRLVWRPT</sequence>
<gene>
    <name evidence="2" type="ORF">SAMN05443668_105596</name>
</gene>
<proteinExistence type="predicted"/>